<evidence type="ECO:0000313" key="2">
    <source>
        <dbReference type="Proteomes" id="UP000499080"/>
    </source>
</evidence>
<reference evidence="1 2" key="1">
    <citation type="journal article" date="2019" name="Sci. Rep.">
        <title>Orb-weaving spider Araneus ventricosus genome elucidates the spidroin gene catalogue.</title>
        <authorList>
            <person name="Kono N."/>
            <person name="Nakamura H."/>
            <person name="Ohtoshi R."/>
            <person name="Moran D.A.P."/>
            <person name="Shinohara A."/>
            <person name="Yoshida Y."/>
            <person name="Fujiwara M."/>
            <person name="Mori M."/>
            <person name="Tomita M."/>
            <person name="Arakawa K."/>
        </authorList>
    </citation>
    <scope>NUCLEOTIDE SEQUENCE [LARGE SCALE GENOMIC DNA]</scope>
</reference>
<organism evidence="1 2">
    <name type="scientific">Araneus ventricosus</name>
    <name type="common">Orbweaver spider</name>
    <name type="synonym">Epeira ventricosa</name>
    <dbReference type="NCBI Taxonomy" id="182803"/>
    <lineage>
        <taxon>Eukaryota</taxon>
        <taxon>Metazoa</taxon>
        <taxon>Ecdysozoa</taxon>
        <taxon>Arthropoda</taxon>
        <taxon>Chelicerata</taxon>
        <taxon>Arachnida</taxon>
        <taxon>Araneae</taxon>
        <taxon>Araneomorphae</taxon>
        <taxon>Entelegynae</taxon>
        <taxon>Araneoidea</taxon>
        <taxon>Araneidae</taxon>
        <taxon>Araneus</taxon>
    </lineage>
</organism>
<gene>
    <name evidence="1" type="ORF">AVEN_133091_1</name>
</gene>
<accession>A0A4Y2L3R3</accession>
<dbReference type="EMBL" id="BGPR01005327">
    <property type="protein sequence ID" value="GBN09162.1"/>
    <property type="molecule type" value="Genomic_DNA"/>
</dbReference>
<keyword evidence="2" id="KW-1185">Reference proteome</keyword>
<sequence>MAITVEHLCLVSVGRQKRKRWMNSEDDHSQQGCVFGAYGFSLQTSCGMFVTYSQTKVIFSCVVKEMINRGEDKQKANIPAESANEEFTRSSRAAVRLFSKSSKAGMALNANAHETARNAIPTGHGN</sequence>
<name>A0A4Y2L3R3_ARAVE</name>
<dbReference type="Proteomes" id="UP000499080">
    <property type="component" value="Unassembled WGS sequence"/>
</dbReference>
<proteinExistence type="predicted"/>
<protein>
    <submittedName>
        <fullName evidence="1">Uncharacterized protein</fullName>
    </submittedName>
</protein>
<evidence type="ECO:0000313" key="1">
    <source>
        <dbReference type="EMBL" id="GBN09162.1"/>
    </source>
</evidence>
<dbReference type="AlphaFoldDB" id="A0A4Y2L3R3"/>
<comment type="caution">
    <text evidence="1">The sequence shown here is derived from an EMBL/GenBank/DDBJ whole genome shotgun (WGS) entry which is preliminary data.</text>
</comment>